<organism evidence="4">
    <name type="scientific">marine sediment metagenome</name>
    <dbReference type="NCBI Taxonomy" id="412755"/>
    <lineage>
        <taxon>unclassified sequences</taxon>
        <taxon>metagenomes</taxon>
        <taxon>ecological metagenomes</taxon>
    </lineage>
</organism>
<dbReference type="InterPro" id="IPR052021">
    <property type="entry name" value="Type-I_RS_S_subunit"/>
</dbReference>
<feature type="non-terminal residue" evidence="4">
    <location>
        <position position="253"/>
    </location>
</feature>
<evidence type="ECO:0000256" key="1">
    <source>
        <dbReference type="ARBA" id="ARBA00022747"/>
    </source>
</evidence>
<evidence type="ECO:0000256" key="2">
    <source>
        <dbReference type="ARBA" id="ARBA00023125"/>
    </source>
</evidence>
<dbReference type="EMBL" id="BARU01035823">
    <property type="protein sequence ID" value="GAH84851.1"/>
    <property type="molecule type" value="Genomic_DNA"/>
</dbReference>
<evidence type="ECO:0000256" key="3">
    <source>
        <dbReference type="SAM" id="Coils"/>
    </source>
</evidence>
<evidence type="ECO:0008006" key="5">
    <source>
        <dbReference type="Google" id="ProtNLM"/>
    </source>
</evidence>
<dbReference type="GO" id="GO:0009307">
    <property type="term" value="P:DNA restriction-modification system"/>
    <property type="evidence" value="ECO:0007669"/>
    <property type="project" value="UniProtKB-KW"/>
</dbReference>
<keyword evidence="3" id="KW-0175">Coiled coil</keyword>
<keyword evidence="2" id="KW-0238">DNA-binding</keyword>
<feature type="coiled-coil region" evidence="3">
    <location>
        <begin position="6"/>
        <end position="33"/>
    </location>
</feature>
<dbReference type="PANTHER" id="PTHR30408:SF12">
    <property type="entry name" value="TYPE I RESTRICTION ENZYME MJAVIII SPECIFICITY SUBUNIT"/>
    <property type="match status" value="1"/>
</dbReference>
<sequence length="253" mass="29209">PPISFQQKIESLIKEAHKKRNEANKKYEETERVLNKTLGIENLKLRRNKIFETRFSEVGIENRFDAEYYEPRFTEISKILKTSRYDCKRLRDLGRLVNLRVNPSKRPANKFTYVEIGDVNISTGEIEIKTVLGYEAPPNARKLLKKGDLIISMVRPTRGAITIIPEELDNSVGSTAFYVLRAESPLKESLFVYLRSFLGLSQLGRAVVGAMYPTLKENYIDNVLVPIIPKERQKRISSLVIESFNLRKIQRSF</sequence>
<protein>
    <recommendedName>
        <fullName evidence="5">Type I restriction modification DNA specificity domain-containing protein</fullName>
    </recommendedName>
</protein>
<dbReference type="GO" id="GO:0003677">
    <property type="term" value="F:DNA binding"/>
    <property type="evidence" value="ECO:0007669"/>
    <property type="project" value="UniProtKB-KW"/>
</dbReference>
<evidence type="ECO:0000313" key="4">
    <source>
        <dbReference type="EMBL" id="GAH84851.1"/>
    </source>
</evidence>
<comment type="caution">
    <text evidence="4">The sequence shown here is derived from an EMBL/GenBank/DDBJ whole genome shotgun (WGS) entry which is preliminary data.</text>
</comment>
<reference evidence="4" key="1">
    <citation type="journal article" date="2014" name="Front. Microbiol.">
        <title>High frequency of phylogenetically diverse reductive dehalogenase-homologous genes in deep subseafloor sedimentary metagenomes.</title>
        <authorList>
            <person name="Kawai M."/>
            <person name="Futagami T."/>
            <person name="Toyoda A."/>
            <person name="Takaki Y."/>
            <person name="Nishi S."/>
            <person name="Hori S."/>
            <person name="Arai W."/>
            <person name="Tsubouchi T."/>
            <person name="Morono Y."/>
            <person name="Uchiyama I."/>
            <person name="Ito T."/>
            <person name="Fujiyama A."/>
            <person name="Inagaki F."/>
            <person name="Takami H."/>
        </authorList>
    </citation>
    <scope>NUCLEOTIDE SEQUENCE</scope>
    <source>
        <strain evidence="4">Expedition CK06-06</strain>
    </source>
</reference>
<dbReference type="InterPro" id="IPR044946">
    <property type="entry name" value="Restrct_endonuc_typeI_TRD_sf"/>
</dbReference>
<dbReference type="AlphaFoldDB" id="X1IQW3"/>
<accession>X1IQW3</accession>
<gene>
    <name evidence="4" type="ORF">S03H2_56019</name>
</gene>
<proteinExistence type="predicted"/>
<dbReference type="SUPFAM" id="SSF116734">
    <property type="entry name" value="DNA methylase specificity domain"/>
    <property type="match status" value="1"/>
</dbReference>
<dbReference type="Gene3D" id="3.90.220.20">
    <property type="entry name" value="DNA methylase specificity domains"/>
    <property type="match status" value="1"/>
</dbReference>
<feature type="non-terminal residue" evidence="4">
    <location>
        <position position="1"/>
    </location>
</feature>
<dbReference type="PANTHER" id="PTHR30408">
    <property type="entry name" value="TYPE-1 RESTRICTION ENZYME ECOKI SPECIFICITY PROTEIN"/>
    <property type="match status" value="1"/>
</dbReference>
<keyword evidence="1" id="KW-0680">Restriction system</keyword>
<name>X1IQW3_9ZZZZ</name>